<evidence type="ECO:0000256" key="1">
    <source>
        <dbReference type="SAM" id="MobiDB-lite"/>
    </source>
</evidence>
<feature type="compositionally biased region" description="Basic and acidic residues" evidence="1">
    <location>
        <begin position="48"/>
        <end position="77"/>
    </location>
</feature>
<keyword evidence="3" id="KW-1185">Reference proteome</keyword>
<gene>
    <name evidence="2" type="ORF">FJTKL_10313</name>
</gene>
<protein>
    <submittedName>
        <fullName evidence="2">Uncharacterized protein</fullName>
    </submittedName>
</protein>
<accession>A0ABR4EKN6</accession>
<feature type="compositionally biased region" description="Polar residues" evidence="1">
    <location>
        <begin position="138"/>
        <end position="155"/>
    </location>
</feature>
<feature type="region of interest" description="Disordered" evidence="1">
    <location>
        <begin position="44"/>
        <end position="77"/>
    </location>
</feature>
<comment type="caution">
    <text evidence="2">The sequence shown here is derived from an EMBL/GenBank/DDBJ whole genome shotgun (WGS) entry which is preliminary data.</text>
</comment>
<organism evidence="2 3">
    <name type="scientific">Diaporthe vaccinii</name>
    <dbReference type="NCBI Taxonomy" id="105482"/>
    <lineage>
        <taxon>Eukaryota</taxon>
        <taxon>Fungi</taxon>
        <taxon>Dikarya</taxon>
        <taxon>Ascomycota</taxon>
        <taxon>Pezizomycotina</taxon>
        <taxon>Sordariomycetes</taxon>
        <taxon>Sordariomycetidae</taxon>
        <taxon>Diaporthales</taxon>
        <taxon>Diaporthaceae</taxon>
        <taxon>Diaporthe</taxon>
        <taxon>Diaporthe eres species complex</taxon>
    </lineage>
</organism>
<evidence type="ECO:0000313" key="2">
    <source>
        <dbReference type="EMBL" id="KAL2282973.1"/>
    </source>
</evidence>
<sequence>MKPVSAEFYIQYMLRRMWFICCHDQCNIAFKDVPPFPIKLADTDEDAEGPRAPEHIREIQSKEKKEQQAKERVERVEKEKAKTLYRSGLEERHRRQIQELTAAHLEEIQDLKAQTLLEIKELNYTLGKFQYDEKSKQKSPSWAQSMVSSTRLRQGTQHEDFSE</sequence>
<reference evidence="2 3" key="1">
    <citation type="submission" date="2024-03" db="EMBL/GenBank/DDBJ databases">
        <title>A high-quality draft genome sequence of Diaporthe vaccinii, a causative agent of upright dieback and viscid rot disease in cranberry plants.</title>
        <authorList>
            <person name="Sarrasin M."/>
            <person name="Lang B.F."/>
            <person name="Burger G."/>
        </authorList>
    </citation>
    <scope>NUCLEOTIDE SEQUENCE [LARGE SCALE GENOMIC DNA]</scope>
    <source>
        <strain evidence="2 3">IS7</strain>
    </source>
</reference>
<evidence type="ECO:0000313" key="3">
    <source>
        <dbReference type="Proteomes" id="UP001600888"/>
    </source>
</evidence>
<dbReference type="Proteomes" id="UP001600888">
    <property type="component" value="Unassembled WGS sequence"/>
</dbReference>
<name>A0ABR4EKN6_9PEZI</name>
<feature type="region of interest" description="Disordered" evidence="1">
    <location>
        <begin position="132"/>
        <end position="163"/>
    </location>
</feature>
<dbReference type="EMBL" id="JBAWTH010000046">
    <property type="protein sequence ID" value="KAL2282973.1"/>
    <property type="molecule type" value="Genomic_DNA"/>
</dbReference>
<proteinExistence type="predicted"/>